<gene>
    <name evidence="2" type="ORF">OCU04_003530</name>
</gene>
<reference evidence="2" key="1">
    <citation type="submission" date="2022-11" db="EMBL/GenBank/DDBJ databases">
        <title>Genome Resource of Sclerotinia nivalis Strain SnTB1, a Plant Pathogen Isolated from American Ginseng.</title>
        <authorList>
            <person name="Fan S."/>
        </authorList>
    </citation>
    <scope>NUCLEOTIDE SEQUENCE</scope>
    <source>
        <strain evidence="2">SnTB1</strain>
    </source>
</reference>
<protein>
    <submittedName>
        <fullName evidence="2">Uncharacterized protein</fullName>
    </submittedName>
</protein>
<proteinExistence type="predicted"/>
<sequence length="540" mass="59811">MVQNNQMPVRWQARELTELERDKGREQHIASLLKSSEQSTALKSLENPKPNHIPEHIFIRPLHANPARHLEKLSTVLIFRTRFLALPLYQQNMYTWGVQRIPLVDMFGMEFLKDSCDACGIGFEKLQLLVDELWRARVFSSSSGLMRSLRDYTDEDLESDSFRKAVGLQALRKDIVGDDEGKLLGLQLGDQNRGSEWLRTQEHQNQTLPEIDRPSALVSQPKELPHNTGLEITPPGGRTLPPTKSRFMTMISSTSLHGGKKNIYNPSLLRRPMASLAPTQDSGNSQSIQHDSRPRSISISEGESSRKNDNTNRRYSTSDIPRDDSWESFCRSQARRNGSGISAAGTQRPDNIHGITSAAASDTESMDIDIPALNRRASTSILPSHNSAESTLNTFGLGSRAEFMSSNRPASVNNHLSTSVSDPPNVEDAMDIDTPSLPHLKTPRTPTRNTSLSKSLSASPSTDRRKSMDNHTSVTSVMNAMRAKHAGVIKNLKKSRLLSPAPTVQGVLTDFGRLGISDMEGIESGSESESEEILDGERKG</sequence>
<dbReference type="AlphaFoldDB" id="A0A9X0AVM1"/>
<dbReference type="Proteomes" id="UP001152300">
    <property type="component" value="Unassembled WGS sequence"/>
</dbReference>
<organism evidence="2 3">
    <name type="scientific">Sclerotinia nivalis</name>
    <dbReference type="NCBI Taxonomy" id="352851"/>
    <lineage>
        <taxon>Eukaryota</taxon>
        <taxon>Fungi</taxon>
        <taxon>Dikarya</taxon>
        <taxon>Ascomycota</taxon>
        <taxon>Pezizomycotina</taxon>
        <taxon>Leotiomycetes</taxon>
        <taxon>Helotiales</taxon>
        <taxon>Sclerotiniaceae</taxon>
        <taxon>Sclerotinia</taxon>
    </lineage>
</organism>
<feature type="region of interest" description="Disordered" evidence="1">
    <location>
        <begin position="406"/>
        <end position="472"/>
    </location>
</feature>
<accession>A0A9X0AVM1</accession>
<feature type="compositionally biased region" description="Polar residues" evidence="1">
    <location>
        <begin position="277"/>
        <end position="289"/>
    </location>
</feature>
<feature type="compositionally biased region" description="Polar residues" evidence="1">
    <location>
        <begin position="406"/>
        <end position="422"/>
    </location>
</feature>
<feature type="compositionally biased region" description="Low complexity" evidence="1">
    <location>
        <begin position="451"/>
        <end position="461"/>
    </location>
</feature>
<evidence type="ECO:0000313" key="2">
    <source>
        <dbReference type="EMBL" id="KAJ8067948.1"/>
    </source>
</evidence>
<keyword evidence="3" id="KW-1185">Reference proteome</keyword>
<evidence type="ECO:0000313" key="3">
    <source>
        <dbReference type="Proteomes" id="UP001152300"/>
    </source>
</evidence>
<feature type="region of interest" description="Disordered" evidence="1">
    <location>
        <begin position="275"/>
        <end position="327"/>
    </location>
</feature>
<feature type="region of interest" description="Disordered" evidence="1">
    <location>
        <begin position="518"/>
        <end position="540"/>
    </location>
</feature>
<dbReference type="OrthoDB" id="3547228at2759"/>
<name>A0A9X0AVM1_9HELO</name>
<evidence type="ECO:0000256" key="1">
    <source>
        <dbReference type="SAM" id="MobiDB-lite"/>
    </source>
</evidence>
<dbReference type="EMBL" id="JAPEIS010000003">
    <property type="protein sequence ID" value="KAJ8067948.1"/>
    <property type="molecule type" value="Genomic_DNA"/>
</dbReference>
<feature type="compositionally biased region" description="Basic and acidic residues" evidence="1">
    <location>
        <begin position="303"/>
        <end position="312"/>
    </location>
</feature>
<comment type="caution">
    <text evidence="2">The sequence shown here is derived from an EMBL/GenBank/DDBJ whole genome shotgun (WGS) entry which is preliminary data.</text>
</comment>